<dbReference type="Pfam" id="PF00534">
    <property type="entry name" value="Glycos_transf_1"/>
    <property type="match status" value="1"/>
</dbReference>
<dbReference type="PANTHER" id="PTHR45947:SF3">
    <property type="entry name" value="SULFOQUINOVOSYL TRANSFERASE SQD2"/>
    <property type="match status" value="1"/>
</dbReference>
<dbReference type="SUPFAM" id="SSF53756">
    <property type="entry name" value="UDP-Glycosyltransferase/glycogen phosphorylase"/>
    <property type="match status" value="1"/>
</dbReference>
<evidence type="ECO:0000313" key="6">
    <source>
        <dbReference type="Proteomes" id="UP001501470"/>
    </source>
</evidence>
<gene>
    <name evidence="5" type="ORF">GCM10009827_112160</name>
</gene>
<proteinExistence type="predicted"/>
<evidence type="ECO:0000256" key="1">
    <source>
        <dbReference type="ARBA" id="ARBA00022676"/>
    </source>
</evidence>
<dbReference type="PANTHER" id="PTHR45947">
    <property type="entry name" value="SULFOQUINOVOSYL TRANSFERASE SQD2"/>
    <property type="match status" value="1"/>
</dbReference>
<evidence type="ECO:0000259" key="4">
    <source>
        <dbReference type="Pfam" id="PF13579"/>
    </source>
</evidence>
<accession>A0ABN2DAG1</accession>
<dbReference type="InterPro" id="IPR028098">
    <property type="entry name" value="Glyco_trans_4-like_N"/>
</dbReference>
<protein>
    <submittedName>
        <fullName evidence="5">Glycosyltransferase family 4 protein</fullName>
    </submittedName>
</protein>
<comment type="caution">
    <text evidence="5">The sequence shown here is derived from an EMBL/GenBank/DDBJ whole genome shotgun (WGS) entry which is preliminary data.</text>
</comment>
<dbReference type="Gene3D" id="3.40.50.2000">
    <property type="entry name" value="Glycogen Phosphorylase B"/>
    <property type="match status" value="2"/>
</dbReference>
<keyword evidence="6" id="KW-1185">Reference proteome</keyword>
<feature type="domain" description="Glycosyltransferase subfamily 4-like N-terminal" evidence="4">
    <location>
        <begin position="22"/>
        <end position="186"/>
    </location>
</feature>
<keyword evidence="1" id="KW-0328">Glycosyltransferase</keyword>
<evidence type="ECO:0000259" key="3">
    <source>
        <dbReference type="Pfam" id="PF00534"/>
    </source>
</evidence>
<keyword evidence="2" id="KW-0808">Transferase</keyword>
<dbReference type="Proteomes" id="UP001501470">
    <property type="component" value="Unassembled WGS sequence"/>
</dbReference>
<dbReference type="RefSeq" id="WP_344514499.1">
    <property type="nucleotide sequence ID" value="NZ_BAAAQD010000047.1"/>
</dbReference>
<dbReference type="InterPro" id="IPR050194">
    <property type="entry name" value="Glycosyltransferase_grp1"/>
</dbReference>
<reference evidence="5 6" key="1">
    <citation type="journal article" date="2019" name="Int. J. Syst. Evol. Microbiol.">
        <title>The Global Catalogue of Microorganisms (GCM) 10K type strain sequencing project: providing services to taxonomists for standard genome sequencing and annotation.</title>
        <authorList>
            <consortium name="The Broad Institute Genomics Platform"/>
            <consortium name="The Broad Institute Genome Sequencing Center for Infectious Disease"/>
            <person name="Wu L."/>
            <person name="Ma J."/>
        </authorList>
    </citation>
    <scope>NUCLEOTIDE SEQUENCE [LARGE SCALE GENOMIC DNA]</scope>
    <source>
        <strain evidence="5 6">JCM 15933</strain>
    </source>
</reference>
<organism evidence="5 6">
    <name type="scientific">Dactylosporangium maewongense</name>
    <dbReference type="NCBI Taxonomy" id="634393"/>
    <lineage>
        <taxon>Bacteria</taxon>
        <taxon>Bacillati</taxon>
        <taxon>Actinomycetota</taxon>
        <taxon>Actinomycetes</taxon>
        <taxon>Micromonosporales</taxon>
        <taxon>Micromonosporaceae</taxon>
        <taxon>Dactylosporangium</taxon>
    </lineage>
</organism>
<evidence type="ECO:0000256" key="2">
    <source>
        <dbReference type="ARBA" id="ARBA00022679"/>
    </source>
</evidence>
<dbReference type="InterPro" id="IPR001296">
    <property type="entry name" value="Glyco_trans_1"/>
</dbReference>
<dbReference type="EMBL" id="BAAAQD010000047">
    <property type="protein sequence ID" value="GAA1571765.1"/>
    <property type="molecule type" value="Genomic_DNA"/>
</dbReference>
<name>A0ABN2DAG1_9ACTN</name>
<evidence type="ECO:0000313" key="5">
    <source>
        <dbReference type="EMBL" id="GAA1571765.1"/>
    </source>
</evidence>
<dbReference type="Pfam" id="PF13579">
    <property type="entry name" value="Glyco_trans_4_4"/>
    <property type="match status" value="1"/>
</dbReference>
<feature type="domain" description="Glycosyl transferase family 1" evidence="3">
    <location>
        <begin position="197"/>
        <end position="358"/>
    </location>
</feature>
<sequence>MNRDPEVRRLRVMRVLTRLNVGGPAMQVSTLLRGLDPARFEHRLYTGHVEPGEADYHLLHGLDLAVHHVPTLGRRLRTGGDYRALLDLTAEMRRFRPHIVHTHTAKAGTLGRIAALLTGVPVRVHTFHGHLLHGYFTPAKTRLVTGVEQVLARHTHRLVAVGGQVRDDLLRAGVGRPAAYRVIMPGTALGPIPARGEARRALGLPADGAVIAYVGRVTAIKGPERLIDVARRVHAADPTATLVVCGDGDRLADTRAAAEDLGEAVRFIGWRADVATVYAAADLVVLTSDNEGTPVCLIEAAIAGVAAVATRVGAVGDVVRDGVTGVLCRPDAAELAEAVVRLLGDPATRERMGRSARELAAARFGPDRLVADTDRLYTALAVERGWWPRSALGVATQR</sequence>